<dbReference type="InterPro" id="IPR029058">
    <property type="entry name" value="AB_hydrolase_fold"/>
</dbReference>
<reference evidence="1 2" key="1">
    <citation type="submission" date="2024-03" db="EMBL/GenBank/DDBJ databases">
        <title>Community enrichment and isolation of bacterial strains for fucoidan degradation.</title>
        <authorList>
            <person name="Sichert A."/>
        </authorList>
    </citation>
    <scope>NUCLEOTIDE SEQUENCE [LARGE SCALE GENOMIC DNA]</scope>
    <source>
        <strain evidence="1 2">AS12</strain>
    </source>
</reference>
<evidence type="ECO:0000313" key="1">
    <source>
        <dbReference type="EMBL" id="MEM5499462.1"/>
    </source>
</evidence>
<dbReference type="InterPro" id="IPR000801">
    <property type="entry name" value="Esterase-like"/>
</dbReference>
<dbReference type="EMBL" id="JBBMQS010000014">
    <property type="protein sequence ID" value="MEM5499462.1"/>
    <property type="molecule type" value="Genomic_DNA"/>
</dbReference>
<dbReference type="GO" id="GO:0016787">
    <property type="term" value="F:hydrolase activity"/>
    <property type="evidence" value="ECO:0007669"/>
    <property type="project" value="UniProtKB-KW"/>
</dbReference>
<protein>
    <submittedName>
        <fullName evidence="1">Alpha/beta hydrolase-fold protein</fullName>
    </submittedName>
</protein>
<keyword evidence="2" id="KW-1185">Reference proteome</keyword>
<gene>
    <name evidence="1" type="ORF">WNY77_18775</name>
</gene>
<dbReference type="RefSeq" id="WP_006990831.1">
    <property type="nucleotide sequence ID" value="NZ_JBBMQS010000014.1"/>
</dbReference>
<dbReference type="Pfam" id="PF00756">
    <property type="entry name" value="Esterase"/>
    <property type="match status" value="1"/>
</dbReference>
<evidence type="ECO:0000313" key="2">
    <source>
        <dbReference type="Proteomes" id="UP001461163"/>
    </source>
</evidence>
<dbReference type="Gene3D" id="3.40.50.1820">
    <property type="entry name" value="alpha/beta hydrolase"/>
    <property type="match status" value="1"/>
</dbReference>
<proteinExistence type="predicted"/>
<accession>A0ABU9T004</accession>
<dbReference type="InterPro" id="IPR050583">
    <property type="entry name" value="Mycobacterial_A85_antigen"/>
</dbReference>
<dbReference type="PANTHER" id="PTHR48098:SF6">
    <property type="entry name" value="FERRI-BACILLIBACTIN ESTERASE BESA"/>
    <property type="match status" value="1"/>
</dbReference>
<dbReference type="Proteomes" id="UP001461163">
    <property type="component" value="Unassembled WGS sequence"/>
</dbReference>
<dbReference type="SUPFAM" id="SSF53474">
    <property type="entry name" value="alpha/beta-Hydrolases"/>
    <property type="match status" value="1"/>
</dbReference>
<dbReference type="PANTHER" id="PTHR48098">
    <property type="entry name" value="ENTEROCHELIN ESTERASE-RELATED"/>
    <property type="match status" value="1"/>
</dbReference>
<keyword evidence="1" id="KW-0378">Hydrolase</keyword>
<name>A0ABU9T004_9ALTE</name>
<sequence>MRNWVASLSRLLLAVMGMVFTLFVLWGCGEVAQRPTSAAPNVSELPFPFLIPGLDRQRTVRLYLPPNYEHETQSYPVIYMHDGQNVFDNATAYADEWGVDESLNTLAKTSGRKFIVVAIDNGGDFRMNELSPWTNKRFGEAQGKAYMQLIVDVVKPYIDNNYRTKADVKNTAIMGSSMGGLITHYAVHNYPEVFGKAGIFSPSYWYSQDVFSDTKLHRSKDSLRLYVLYGSDEGDGMIADADKMQRLIKGQGHPRENMQFVTVPGGQHNEQLWGGSFTDAIEWLFEIH</sequence>
<comment type="caution">
    <text evidence="1">The sequence shown here is derived from an EMBL/GenBank/DDBJ whole genome shotgun (WGS) entry which is preliminary data.</text>
</comment>
<organism evidence="1 2">
    <name type="scientific">Paraglaciecola mesophila</name>
    <dbReference type="NCBI Taxonomy" id="197222"/>
    <lineage>
        <taxon>Bacteria</taxon>
        <taxon>Pseudomonadati</taxon>
        <taxon>Pseudomonadota</taxon>
        <taxon>Gammaproteobacteria</taxon>
        <taxon>Alteromonadales</taxon>
        <taxon>Alteromonadaceae</taxon>
        <taxon>Paraglaciecola</taxon>
    </lineage>
</organism>